<dbReference type="EMBL" id="RQFP01000001">
    <property type="protein sequence ID" value="TGK95257.1"/>
    <property type="molecule type" value="Genomic_DNA"/>
</dbReference>
<dbReference type="InterPro" id="IPR018247">
    <property type="entry name" value="EF_Hand_1_Ca_BS"/>
</dbReference>
<dbReference type="AlphaFoldDB" id="A0A2M9Y082"/>
<dbReference type="OrthoDB" id="8404005at2"/>
<comment type="caution">
    <text evidence="4">The sequence shown here is derived from an EMBL/GenBank/DDBJ whole genome shotgun (WGS) entry which is preliminary data.</text>
</comment>
<evidence type="ECO:0000259" key="3">
    <source>
        <dbReference type="PROSITE" id="PS50222"/>
    </source>
</evidence>
<sequence>MKKILILLAGLTFFVSVSVFAHDHEGHGKKGRGGDHFKKMDIDGDNKVSKEEWQKFHDGIFTELDKDADGSVTSEEIKAFHKEKHEEKKETMKEKVKESKKKKEDKKTKPSE</sequence>
<dbReference type="Gene3D" id="1.10.238.10">
    <property type="entry name" value="EF-hand"/>
    <property type="match status" value="1"/>
</dbReference>
<evidence type="ECO:0000313" key="4">
    <source>
        <dbReference type="EMBL" id="TGK95257.1"/>
    </source>
</evidence>
<dbReference type="InterPro" id="IPR011992">
    <property type="entry name" value="EF-hand-dom_pair"/>
</dbReference>
<dbReference type="Pfam" id="PF13202">
    <property type="entry name" value="EF-hand_5"/>
    <property type="match status" value="2"/>
</dbReference>
<proteinExistence type="predicted"/>
<dbReference type="Proteomes" id="UP000297891">
    <property type="component" value="Unassembled WGS sequence"/>
</dbReference>
<dbReference type="InterPro" id="IPR002048">
    <property type="entry name" value="EF_hand_dom"/>
</dbReference>
<accession>A0A2M9Y082</accession>
<feature type="chain" id="PRO_5044383715" evidence="2">
    <location>
        <begin position="22"/>
        <end position="112"/>
    </location>
</feature>
<protein>
    <submittedName>
        <fullName evidence="4">EF-hand domain-containing protein</fullName>
    </submittedName>
</protein>
<dbReference type="GO" id="GO:0005509">
    <property type="term" value="F:calcium ion binding"/>
    <property type="evidence" value="ECO:0007669"/>
    <property type="project" value="InterPro"/>
</dbReference>
<dbReference type="PROSITE" id="PS50222">
    <property type="entry name" value="EF_HAND_2"/>
    <property type="match status" value="1"/>
</dbReference>
<keyword evidence="2" id="KW-0732">Signal</keyword>
<keyword evidence="5" id="KW-1185">Reference proteome</keyword>
<dbReference type="PROSITE" id="PS00018">
    <property type="entry name" value="EF_HAND_1"/>
    <property type="match status" value="2"/>
</dbReference>
<feature type="signal peptide" evidence="2">
    <location>
        <begin position="1"/>
        <end position="21"/>
    </location>
</feature>
<gene>
    <name evidence="4" type="ORF">EHQ30_01035</name>
</gene>
<feature type="region of interest" description="Disordered" evidence="1">
    <location>
        <begin position="79"/>
        <end position="112"/>
    </location>
</feature>
<dbReference type="SUPFAM" id="SSF47473">
    <property type="entry name" value="EF-hand"/>
    <property type="match status" value="1"/>
</dbReference>
<evidence type="ECO:0000256" key="1">
    <source>
        <dbReference type="SAM" id="MobiDB-lite"/>
    </source>
</evidence>
<feature type="domain" description="EF-hand" evidence="3">
    <location>
        <begin position="37"/>
        <end position="63"/>
    </location>
</feature>
<evidence type="ECO:0000313" key="5">
    <source>
        <dbReference type="Proteomes" id="UP000297891"/>
    </source>
</evidence>
<reference evidence="4" key="1">
    <citation type="journal article" date="2019" name="PLoS Negl. Trop. Dis.">
        <title>Revisiting the worldwide diversity of Leptospira species in the environment.</title>
        <authorList>
            <person name="Vincent A.T."/>
            <person name="Schiettekatte O."/>
            <person name="Bourhy P."/>
            <person name="Veyrier F.J."/>
            <person name="Picardeau M."/>
        </authorList>
    </citation>
    <scope>NUCLEOTIDE SEQUENCE [LARGE SCALE GENOMIC DNA]</scope>
    <source>
        <strain evidence="4">201800277</strain>
    </source>
</reference>
<evidence type="ECO:0000256" key="2">
    <source>
        <dbReference type="SAM" id="SignalP"/>
    </source>
</evidence>
<organism evidence="4 5">
    <name type="scientific">Leptospira brenneri</name>
    <dbReference type="NCBI Taxonomy" id="2023182"/>
    <lineage>
        <taxon>Bacteria</taxon>
        <taxon>Pseudomonadati</taxon>
        <taxon>Spirochaetota</taxon>
        <taxon>Spirochaetia</taxon>
        <taxon>Leptospirales</taxon>
        <taxon>Leptospiraceae</taxon>
        <taxon>Leptospira</taxon>
    </lineage>
</organism>
<name>A0A2M9Y082_9LEPT</name>
<dbReference type="RefSeq" id="WP_100791034.1">
    <property type="nucleotide sequence ID" value="NZ_NPDQ01000005.1"/>
</dbReference>